<proteinExistence type="predicted"/>
<dbReference type="InParanoid" id="A0A7M7MEL2"/>
<evidence type="ECO:0000313" key="2">
    <source>
        <dbReference type="Proteomes" id="UP000594260"/>
    </source>
</evidence>
<accession>A0A7M7MEL2</accession>
<dbReference type="EnsemblMetazoa" id="XM_022815004">
    <property type="protein sequence ID" value="XP_022670739"/>
    <property type="gene ID" value="LOC111254307"/>
</dbReference>
<dbReference type="RefSeq" id="XP_022670739.1">
    <property type="nucleotide sequence ID" value="XM_022815004.1"/>
</dbReference>
<keyword evidence="2" id="KW-1185">Reference proteome</keyword>
<dbReference type="KEGG" id="vde:111254307"/>
<evidence type="ECO:0000313" key="1">
    <source>
        <dbReference type="EnsemblMetazoa" id="XP_022670739"/>
    </source>
</evidence>
<sequence length="149" mass="17351">MLPKRRTLCKRRLLTSQEKQICARVWSIRFDRGEDWAIRQLEAIDWDVDLDEVKIDAKASSQGEIKIAELARKFGKTNSEVWELLDENEWDIAKVRDRLTASPAKNRNVYEQVDDGLPDCPAIDGSAFKLMTFASRMKSRLQLLKRRLD</sequence>
<dbReference type="Proteomes" id="UP000594260">
    <property type="component" value="Unplaced"/>
</dbReference>
<dbReference type="AlphaFoldDB" id="A0A7M7MEL2"/>
<reference evidence="1" key="1">
    <citation type="submission" date="2021-01" db="UniProtKB">
        <authorList>
            <consortium name="EnsemblMetazoa"/>
        </authorList>
    </citation>
    <scope>IDENTIFICATION</scope>
</reference>
<name>A0A7M7MEL2_VARDE</name>
<protein>
    <submittedName>
        <fullName evidence="1">Uncharacterized protein</fullName>
    </submittedName>
</protein>
<dbReference type="GeneID" id="111254307"/>
<organism evidence="1 2">
    <name type="scientific">Varroa destructor</name>
    <name type="common">Honeybee mite</name>
    <dbReference type="NCBI Taxonomy" id="109461"/>
    <lineage>
        <taxon>Eukaryota</taxon>
        <taxon>Metazoa</taxon>
        <taxon>Ecdysozoa</taxon>
        <taxon>Arthropoda</taxon>
        <taxon>Chelicerata</taxon>
        <taxon>Arachnida</taxon>
        <taxon>Acari</taxon>
        <taxon>Parasitiformes</taxon>
        <taxon>Mesostigmata</taxon>
        <taxon>Gamasina</taxon>
        <taxon>Dermanyssoidea</taxon>
        <taxon>Varroidae</taxon>
        <taxon>Varroa</taxon>
    </lineage>
</organism>